<evidence type="ECO:0000256" key="1">
    <source>
        <dbReference type="ARBA" id="ARBA00022729"/>
    </source>
</evidence>
<dbReference type="Pfam" id="PF14312">
    <property type="entry name" value="FG-GAP_2"/>
    <property type="match status" value="1"/>
</dbReference>
<evidence type="ECO:0000313" key="5">
    <source>
        <dbReference type="EMBL" id="CAK0814365.1"/>
    </source>
</evidence>
<gene>
    <name evidence="5" type="ORF">PCOR1329_LOCUS17995</name>
</gene>
<dbReference type="SUPFAM" id="SSF75011">
    <property type="entry name" value="3-carboxy-cis,cis-mucoante lactonizing enzyme"/>
    <property type="match status" value="1"/>
</dbReference>
<feature type="signal peptide" evidence="4">
    <location>
        <begin position="1"/>
        <end position="16"/>
    </location>
</feature>
<proteinExistence type="predicted"/>
<dbReference type="EMBL" id="CAUYUJ010005621">
    <property type="protein sequence ID" value="CAK0814365.1"/>
    <property type="molecule type" value="Genomic_DNA"/>
</dbReference>
<keyword evidence="1 4" id="KW-0732">Signal</keyword>
<keyword evidence="3" id="KW-0472">Membrane</keyword>
<dbReference type="InterPro" id="IPR013517">
    <property type="entry name" value="FG-GAP"/>
</dbReference>
<dbReference type="PANTHER" id="PTHR36220:SF1">
    <property type="entry name" value="GAMMA TUBULIN COMPLEX COMPONENT C-TERMINAL DOMAIN-CONTAINING PROTEIN"/>
    <property type="match status" value="1"/>
</dbReference>
<keyword evidence="3" id="KW-1133">Transmembrane helix</keyword>
<dbReference type="PANTHER" id="PTHR36220">
    <property type="entry name" value="UNNAMED PRODUCT"/>
    <property type="match status" value="1"/>
</dbReference>
<feature type="region of interest" description="Disordered" evidence="2">
    <location>
        <begin position="20"/>
        <end position="50"/>
    </location>
</feature>
<evidence type="ECO:0000256" key="4">
    <source>
        <dbReference type="SAM" id="SignalP"/>
    </source>
</evidence>
<name>A0ABN9R6B1_9DINO</name>
<organism evidence="5 6">
    <name type="scientific">Prorocentrum cordatum</name>
    <dbReference type="NCBI Taxonomy" id="2364126"/>
    <lineage>
        <taxon>Eukaryota</taxon>
        <taxon>Sar</taxon>
        <taxon>Alveolata</taxon>
        <taxon>Dinophyceae</taxon>
        <taxon>Prorocentrales</taxon>
        <taxon>Prorocentraceae</taxon>
        <taxon>Prorocentrum</taxon>
    </lineage>
</organism>
<reference evidence="5" key="1">
    <citation type="submission" date="2023-10" db="EMBL/GenBank/DDBJ databases">
        <authorList>
            <person name="Chen Y."/>
            <person name="Shah S."/>
            <person name="Dougan E. K."/>
            <person name="Thang M."/>
            <person name="Chan C."/>
        </authorList>
    </citation>
    <scope>NUCLEOTIDE SEQUENCE [LARGE SCALE GENOMIC DNA]</scope>
</reference>
<keyword evidence="6" id="KW-1185">Reference proteome</keyword>
<comment type="caution">
    <text evidence="5">The sequence shown here is derived from an EMBL/GenBank/DDBJ whole genome shotgun (WGS) entry which is preliminary data.</text>
</comment>
<feature type="compositionally biased region" description="Low complexity" evidence="2">
    <location>
        <begin position="24"/>
        <end position="45"/>
    </location>
</feature>
<dbReference type="InterPro" id="IPR028994">
    <property type="entry name" value="Integrin_alpha_N"/>
</dbReference>
<evidence type="ECO:0000256" key="2">
    <source>
        <dbReference type="SAM" id="MobiDB-lite"/>
    </source>
</evidence>
<dbReference type="Proteomes" id="UP001189429">
    <property type="component" value="Unassembled WGS sequence"/>
</dbReference>
<protein>
    <submittedName>
        <fullName evidence="5">Uncharacterized protein</fullName>
    </submittedName>
</protein>
<keyword evidence="3" id="KW-0812">Transmembrane</keyword>
<sequence length="320" mass="32539">MGPVWWWGHIWTATGAMAPAPRTCSTGPPGRSCSSSRRRTGPPGTFSAPRWPVSSDGARVVVAADADEDLGADAGSVYVFDGATGSQLLKLLAADGAAVDRFGKSLAVSSDGARVVVGAYADDDLGLSSGSVYVFDTSVPSTTIIESITSVPSTTTGTATTESFTTASSTTTTVSTTSVPSTTTGATTAESFTTASSTTTTVSTTSVPSTTTGATTAESFTTASSTTAGLRATPAPNCASLQWFDESRGQCEACPEGMQPSSDRTDCEDETVLGMTELQLAMVATVGGLAATIFAAVSAWQASRCLRARETRHAQEAVAT</sequence>
<feature type="region of interest" description="Disordered" evidence="2">
    <location>
        <begin position="153"/>
        <end position="220"/>
    </location>
</feature>
<accession>A0ABN9R6B1</accession>
<evidence type="ECO:0000256" key="3">
    <source>
        <dbReference type="SAM" id="Phobius"/>
    </source>
</evidence>
<feature type="chain" id="PRO_5047439723" evidence="4">
    <location>
        <begin position="17"/>
        <end position="320"/>
    </location>
</feature>
<evidence type="ECO:0000313" key="6">
    <source>
        <dbReference type="Proteomes" id="UP001189429"/>
    </source>
</evidence>
<dbReference type="Gene3D" id="2.130.10.130">
    <property type="entry name" value="Integrin alpha, N-terminal"/>
    <property type="match status" value="1"/>
</dbReference>
<feature type="transmembrane region" description="Helical" evidence="3">
    <location>
        <begin position="280"/>
        <end position="300"/>
    </location>
</feature>